<dbReference type="EMBL" id="LAZR01031250">
    <property type="protein sequence ID" value="KKL54300.1"/>
    <property type="molecule type" value="Genomic_DNA"/>
</dbReference>
<gene>
    <name evidence="1" type="ORF">LCGC14_2266830</name>
</gene>
<feature type="non-terminal residue" evidence="1">
    <location>
        <position position="1"/>
    </location>
</feature>
<dbReference type="AlphaFoldDB" id="A0A0F9FAH7"/>
<protein>
    <submittedName>
        <fullName evidence="1">Uncharacterized protein</fullName>
    </submittedName>
</protein>
<sequence>WQCRYLTNEMGAEELKDRLSNFEEHYELTDEFGEPKFEAAVRYDNYQDVILPNGLTVIDYLDPGENPYMVGQQVEAIRRKLVNGVVFIVMQKKAGAEYAIGGQYSEHRARIVLHIDRDKNGQDFLLVKKAKKCRKGNLNGKKFSFEIRNNGSQFYNIRPYVEGENG</sequence>
<reference evidence="1" key="1">
    <citation type="journal article" date="2015" name="Nature">
        <title>Complex archaea that bridge the gap between prokaryotes and eukaryotes.</title>
        <authorList>
            <person name="Spang A."/>
            <person name="Saw J.H."/>
            <person name="Jorgensen S.L."/>
            <person name="Zaremba-Niedzwiedzka K."/>
            <person name="Martijn J."/>
            <person name="Lind A.E."/>
            <person name="van Eijk R."/>
            <person name="Schleper C."/>
            <person name="Guy L."/>
            <person name="Ettema T.J."/>
        </authorList>
    </citation>
    <scope>NUCLEOTIDE SEQUENCE</scope>
</reference>
<evidence type="ECO:0000313" key="1">
    <source>
        <dbReference type="EMBL" id="KKL54300.1"/>
    </source>
</evidence>
<accession>A0A0F9FAH7</accession>
<organism evidence="1">
    <name type="scientific">marine sediment metagenome</name>
    <dbReference type="NCBI Taxonomy" id="412755"/>
    <lineage>
        <taxon>unclassified sequences</taxon>
        <taxon>metagenomes</taxon>
        <taxon>ecological metagenomes</taxon>
    </lineage>
</organism>
<proteinExistence type="predicted"/>
<dbReference type="InterPro" id="IPR027417">
    <property type="entry name" value="P-loop_NTPase"/>
</dbReference>
<comment type="caution">
    <text evidence="1">The sequence shown here is derived from an EMBL/GenBank/DDBJ whole genome shotgun (WGS) entry which is preliminary data.</text>
</comment>
<name>A0A0F9FAH7_9ZZZZ</name>
<dbReference type="Gene3D" id="3.40.50.300">
    <property type="entry name" value="P-loop containing nucleotide triphosphate hydrolases"/>
    <property type="match status" value="1"/>
</dbReference>